<accession>A0ABY8F974</accession>
<evidence type="ECO:0000256" key="1">
    <source>
        <dbReference type="ARBA" id="ARBA00022450"/>
    </source>
</evidence>
<dbReference type="Gene3D" id="1.10.1200.10">
    <property type="entry name" value="ACP-like"/>
    <property type="match status" value="1"/>
</dbReference>
<protein>
    <submittedName>
        <fullName evidence="4">Phosphopantetheine-binding protein</fullName>
    </submittedName>
</protein>
<reference evidence="4 5" key="1">
    <citation type="submission" date="2023-03" db="EMBL/GenBank/DDBJ databases">
        <title>Roseibium porphyridii sp. nov. and Roseibium rhodosorbium sp. nov. isolated from marine algae, Porphyridium cruentum and Rhodosorus marinus, respectively.</title>
        <authorList>
            <person name="Lee M.W."/>
            <person name="Choi B.J."/>
            <person name="Lee J.K."/>
            <person name="Choi D.G."/>
            <person name="Baek J.H."/>
            <person name="Bayburt H."/>
            <person name="Kim J.M."/>
            <person name="Han D.M."/>
            <person name="Kim K.H."/>
            <person name="Jeon C.O."/>
        </authorList>
    </citation>
    <scope>NUCLEOTIDE SEQUENCE [LARGE SCALE GENOMIC DNA]</scope>
    <source>
        <strain evidence="4 5">KMA01</strain>
    </source>
</reference>
<dbReference type="PROSITE" id="PS50075">
    <property type="entry name" value="CARRIER"/>
    <property type="match status" value="1"/>
</dbReference>
<keyword evidence="5" id="KW-1185">Reference proteome</keyword>
<keyword evidence="2" id="KW-0597">Phosphoprotein</keyword>
<dbReference type="SUPFAM" id="SSF47336">
    <property type="entry name" value="ACP-like"/>
    <property type="match status" value="1"/>
</dbReference>
<dbReference type="EMBL" id="CP120863">
    <property type="protein sequence ID" value="WFE92050.1"/>
    <property type="molecule type" value="Genomic_DNA"/>
</dbReference>
<feature type="domain" description="Carrier" evidence="3">
    <location>
        <begin position="2"/>
        <end position="82"/>
    </location>
</feature>
<sequence>MTDIEARTKTVVAKTLNIAEWIISSNSTLAKLGADSLDAIGIVMAVEREFGCVLEDDVFSPRDQEKAQLTFRDFVRTIEQSVAK</sequence>
<evidence type="ECO:0000313" key="5">
    <source>
        <dbReference type="Proteomes" id="UP001209803"/>
    </source>
</evidence>
<dbReference type="InterPro" id="IPR009081">
    <property type="entry name" value="PP-bd_ACP"/>
</dbReference>
<evidence type="ECO:0000313" key="4">
    <source>
        <dbReference type="EMBL" id="WFE92050.1"/>
    </source>
</evidence>
<dbReference type="InterPro" id="IPR036736">
    <property type="entry name" value="ACP-like_sf"/>
</dbReference>
<evidence type="ECO:0000256" key="2">
    <source>
        <dbReference type="ARBA" id="ARBA00022553"/>
    </source>
</evidence>
<evidence type="ECO:0000259" key="3">
    <source>
        <dbReference type="PROSITE" id="PS50075"/>
    </source>
</evidence>
<organism evidence="4 5">
    <name type="scientific">Roseibium porphyridii</name>
    <dbReference type="NCBI Taxonomy" id="2866279"/>
    <lineage>
        <taxon>Bacteria</taxon>
        <taxon>Pseudomonadati</taxon>
        <taxon>Pseudomonadota</taxon>
        <taxon>Alphaproteobacteria</taxon>
        <taxon>Hyphomicrobiales</taxon>
        <taxon>Stappiaceae</taxon>
        <taxon>Roseibium</taxon>
    </lineage>
</organism>
<proteinExistence type="predicted"/>
<dbReference type="PROSITE" id="PS00012">
    <property type="entry name" value="PHOSPHOPANTETHEINE"/>
    <property type="match status" value="1"/>
</dbReference>
<keyword evidence="1" id="KW-0596">Phosphopantetheine</keyword>
<dbReference type="InterPro" id="IPR006162">
    <property type="entry name" value="Ppantetheine_attach_site"/>
</dbReference>
<name>A0ABY8F974_9HYPH</name>
<dbReference type="Pfam" id="PF00550">
    <property type="entry name" value="PP-binding"/>
    <property type="match status" value="1"/>
</dbReference>
<gene>
    <name evidence="4" type="ORF">K1718_11990</name>
</gene>
<dbReference type="RefSeq" id="WP_173005977.1">
    <property type="nucleotide sequence ID" value="NZ_CP120863.1"/>
</dbReference>
<dbReference type="Proteomes" id="UP001209803">
    <property type="component" value="Chromosome"/>
</dbReference>